<dbReference type="Proteomes" id="UP001219518">
    <property type="component" value="Unassembled WGS sequence"/>
</dbReference>
<dbReference type="Pfam" id="PF05699">
    <property type="entry name" value="Dimer_Tnp_hAT"/>
    <property type="match status" value="1"/>
</dbReference>
<reference evidence="3" key="1">
    <citation type="submission" date="2021-07" db="EMBL/GenBank/DDBJ databases">
        <authorList>
            <person name="Catto M.A."/>
            <person name="Jacobson A."/>
            <person name="Kennedy G."/>
            <person name="Labadie P."/>
            <person name="Hunt B.G."/>
            <person name="Srinivasan R."/>
        </authorList>
    </citation>
    <scope>NUCLEOTIDE SEQUENCE</scope>
    <source>
        <strain evidence="3">PL_HMW_Pooled</strain>
        <tissue evidence="3">Head</tissue>
    </source>
</reference>
<dbReference type="EMBL" id="JAHWGI010000058">
    <property type="protein sequence ID" value="KAK3908465.1"/>
    <property type="molecule type" value="Genomic_DNA"/>
</dbReference>
<feature type="domain" description="HAT C-terminal dimerisation" evidence="2">
    <location>
        <begin position="144"/>
        <end position="185"/>
    </location>
</feature>
<feature type="region of interest" description="Disordered" evidence="1">
    <location>
        <begin position="32"/>
        <end position="57"/>
    </location>
</feature>
<protein>
    <submittedName>
        <fullName evidence="3">Zinc finger MYM-type protein 1</fullName>
    </submittedName>
</protein>
<accession>A0AAE1L6W1</accession>
<dbReference type="GO" id="GO:0046983">
    <property type="term" value="F:protein dimerization activity"/>
    <property type="evidence" value="ECO:0007669"/>
    <property type="project" value="InterPro"/>
</dbReference>
<sequence length="572" mass="62289">MDGSFSMTSVRAHEHVMAVHRKQLMMSMMANSTPSAMHSHSSQGGCTPPSHSSATTATGEQDMLTYGQGNHAVGEERSRDQHVDLDLQQRIFFHGSRGVGTQGGHWPPLSAPKGRLNASVRSLKEGRQGAPHRGARRAPKMGTLVVPATSASAERSFSLLRGLKTYLRTTMTAERLNHLAVLNCYQEEVDNSDVNNLIYLFVNSPYRAFVFGKHDSVKKTVKMILTSFPSPITVTVTVVDHVAKFPSQRDQCSAGGACSWHLYTYCSHRSAMYFSGPYNDCPLAPTPVQVLYLRGASPGSSTNTLVLAMSAPSSACSASWSRARDCAVSPEPRPRPACCSWKSSSAQLGSGHGPRHSAMSHWKCSWLESGNRNMERSSASAELVEGSYLNGEMTDDLSGHLQHANAQGLELVCLCVCAAHGAAAQSSRLLHNKLFQKGGRRRARIRKDLPDFSAQFTFPRFFEANDPGQGQGRIPMLTEGFRPARPGALQEEALTDKRPQAPVMNIEALVVCSVTRWACPSLPRVPEAGLAARDDVELVVVQLQGPVHAHRHGHGPLLRLLQTHNTKALDLF</sequence>
<evidence type="ECO:0000259" key="2">
    <source>
        <dbReference type="Pfam" id="PF05699"/>
    </source>
</evidence>
<keyword evidence="4" id="KW-1185">Reference proteome</keyword>
<reference evidence="3" key="2">
    <citation type="journal article" date="2023" name="BMC Genomics">
        <title>Pest status, molecular evolution, and epigenetic factors derived from the genome assembly of Frankliniella fusca, a thysanopteran phytovirus vector.</title>
        <authorList>
            <person name="Catto M.A."/>
            <person name="Labadie P.E."/>
            <person name="Jacobson A.L."/>
            <person name="Kennedy G.G."/>
            <person name="Srinivasan R."/>
            <person name="Hunt B.G."/>
        </authorList>
    </citation>
    <scope>NUCLEOTIDE SEQUENCE</scope>
    <source>
        <strain evidence="3">PL_HMW_Pooled</strain>
    </source>
</reference>
<feature type="non-terminal residue" evidence="3">
    <location>
        <position position="572"/>
    </location>
</feature>
<dbReference type="InterPro" id="IPR008906">
    <property type="entry name" value="HATC_C_dom"/>
</dbReference>
<feature type="compositionally biased region" description="Low complexity" evidence="1">
    <location>
        <begin position="47"/>
        <end position="57"/>
    </location>
</feature>
<gene>
    <name evidence="3" type="ORF">KUF71_018893</name>
</gene>
<dbReference type="AlphaFoldDB" id="A0AAE1L6W1"/>
<name>A0AAE1L6W1_9NEOP</name>
<evidence type="ECO:0000313" key="3">
    <source>
        <dbReference type="EMBL" id="KAK3908465.1"/>
    </source>
</evidence>
<comment type="caution">
    <text evidence="3">The sequence shown here is derived from an EMBL/GenBank/DDBJ whole genome shotgun (WGS) entry which is preliminary data.</text>
</comment>
<evidence type="ECO:0000256" key="1">
    <source>
        <dbReference type="SAM" id="MobiDB-lite"/>
    </source>
</evidence>
<feature type="compositionally biased region" description="Polar residues" evidence="1">
    <location>
        <begin position="32"/>
        <end position="45"/>
    </location>
</feature>
<organism evidence="3 4">
    <name type="scientific">Frankliniella fusca</name>
    <dbReference type="NCBI Taxonomy" id="407009"/>
    <lineage>
        <taxon>Eukaryota</taxon>
        <taxon>Metazoa</taxon>
        <taxon>Ecdysozoa</taxon>
        <taxon>Arthropoda</taxon>
        <taxon>Hexapoda</taxon>
        <taxon>Insecta</taxon>
        <taxon>Pterygota</taxon>
        <taxon>Neoptera</taxon>
        <taxon>Paraneoptera</taxon>
        <taxon>Thysanoptera</taxon>
        <taxon>Terebrantia</taxon>
        <taxon>Thripoidea</taxon>
        <taxon>Thripidae</taxon>
        <taxon>Frankliniella</taxon>
    </lineage>
</organism>
<proteinExistence type="predicted"/>
<evidence type="ECO:0000313" key="4">
    <source>
        <dbReference type="Proteomes" id="UP001219518"/>
    </source>
</evidence>